<comment type="caution">
    <text evidence="1">The sequence shown here is derived from an EMBL/GenBank/DDBJ whole genome shotgun (WGS) entry which is preliminary data.</text>
</comment>
<dbReference type="Proteomes" id="UP000029226">
    <property type="component" value="Unassembled WGS sequence"/>
</dbReference>
<protein>
    <submittedName>
        <fullName evidence="1">Uncharacterized protein</fullName>
    </submittedName>
</protein>
<gene>
    <name evidence="1" type="ORF">JCM19314_3387</name>
</gene>
<dbReference type="Gene3D" id="3.40.50.150">
    <property type="entry name" value="Vaccinia Virus protein VP39"/>
    <property type="match status" value="2"/>
</dbReference>
<dbReference type="AlphaFoldDB" id="A0A090QAU0"/>
<proteinExistence type="predicted"/>
<evidence type="ECO:0000313" key="2">
    <source>
        <dbReference type="Proteomes" id="UP000029226"/>
    </source>
</evidence>
<dbReference type="SUPFAM" id="SSF53335">
    <property type="entry name" value="S-adenosyl-L-methionine-dependent methyltransferases"/>
    <property type="match status" value="1"/>
</dbReference>
<evidence type="ECO:0000313" key="1">
    <source>
        <dbReference type="EMBL" id="GAK99342.1"/>
    </source>
</evidence>
<organism evidence="1 2">
    <name type="scientific">Nonlabens ulvanivorans</name>
    <name type="common">Persicivirga ulvanivorans</name>
    <dbReference type="NCBI Taxonomy" id="906888"/>
    <lineage>
        <taxon>Bacteria</taxon>
        <taxon>Pseudomonadati</taxon>
        <taxon>Bacteroidota</taxon>
        <taxon>Flavobacteriia</taxon>
        <taxon>Flavobacteriales</taxon>
        <taxon>Flavobacteriaceae</taxon>
        <taxon>Nonlabens</taxon>
    </lineage>
</organism>
<name>A0A090QAU0_NONUL</name>
<dbReference type="EMBL" id="BBMM01000002">
    <property type="protein sequence ID" value="GAK99342.1"/>
    <property type="molecule type" value="Genomic_DNA"/>
</dbReference>
<reference evidence="1 2" key="1">
    <citation type="journal article" date="2014" name="Genome Announc.">
        <title>Draft Genome Sequences of Marine Flavobacterium Nonlabens Strains NR17, NR24, NR27, NR32, NR33, and Ara13.</title>
        <authorList>
            <person name="Nakanishi M."/>
            <person name="Meirelles P."/>
            <person name="Suzuki R."/>
            <person name="Takatani N."/>
            <person name="Mino S."/>
            <person name="Suda W."/>
            <person name="Oshima K."/>
            <person name="Hattori M."/>
            <person name="Ohkuma M."/>
            <person name="Hosokawa M."/>
            <person name="Miyashita K."/>
            <person name="Thompson F.L."/>
            <person name="Niwa A."/>
            <person name="Sawabe T."/>
            <person name="Sawabe T."/>
        </authorList>
    </citation>
    <scope>NUCLEOTIDE SEQUENCE [LARGE SCALE GENOMIC DNA]</scope>
    <source>
        <strain evidence="2">JCM19314</strain>
    </source>
</reference>
<sequence>MIKLKVKRILNKFLAFFDLEITRIKEPSHYSLKIAEIFYSKYGHGKSFSSGRSIDENESQIPWFTYPAIEYLKQLDLKNKLMLEWGGTGSSSAFFAKRVKGLYSIEHNEEWYKEVLSQEIPNHNLFLADSNYITIADDFNKLFDIICIDGIKRNACVKKSLSIMNKGGLIILDNSDRSPELGSFLRKEGFLQVDFHGFGPINEYTWTTSLFFDRTIELSPISIQPVIPVGGGF</sequence>
<dbReference type="InterPro" id="IPR029063">
    <property type="entry name" value="SAM-dependent_MTases_sf"/>
</dbReference>
<accession>A0A090QAU0</accession>